<dbReference type="GO" id="GO:0046872">
    <property type="term" value="F:metal ion binding"/>
    <property type="evidence" value="ECO:0007669"/>
    <property type="project" value="UniProtKB-KW"/>
</dbReference>
<proteinExistence type="predicted"/>
<dbReference type="RefSeq" id="WP_089888004.1">
    <property type="nucleotide sequence ID" value="NZ_CALJFH010000017.1"/>
</dbReference>
<gene>
    <name evidence="4" type="ORF">SAMN05444486_101795</name>
</gene>
<keyword evidence="5" id="KW-1185">Reference proteome</keyword>
<protein>
    <submittedName>
        <fullName evidence="4">Uncharacterized sulfatase</fullName>
    </submittedName>
</protein>
<dbReference type="EMBL" id="FNPR01000001">
    <property type="protein sequence ID" value="SDY21515.1"/>
    <property type="molecule type" value="Genomic_DNA"/>
</dbReference>
<dbReference type="STRING" id="576131.SAMN05444486_101795"/>
<sequence length="450" mass="51180">MSTQDARKNVILITFDDAVAFWKYKTAFGEALQTPNLDRICAESTAFQAAYCQAPVCSPSRASFMSGQSPHQSGVTGPYKNYFEKIPAEAMWPYKLKQAGYFCSSGGKVMQGYDALPDEIHQTLFSDNPKKFRGDWQIPEAISIEFGGLRGGKAAKDEKDDPRFYDHQAANSARSFFNNYKEDAPFYREIGFYGPHGPWITPRRFKEMYDEKNFRKPKAWQEGFDESAFMELHNSQNLNADKFKQWRKSVRNYFSALSHTDYHLGRIWDALKASRFADNTLVIIASDHGLHLGERNRFRKHTLWEQVANVPLIIHDPEQPVAQVVSDPVALLDIGPTVMDYADLPPLDGSLGRSLRPQMDWARAPDRAVPTFLHQSAAVRKGKYRFIRYSDGSTQLFDLSKDWWQTRDLGPDHPAYAQMQAAHAACCLEYGFDVTAPLPETGEPQNMDDD</sequence>
<dbReference type="PANTHER" id="PTHR45953">
    <property type="entry name" value="IDURONATE 2-SULFATASE"/>
    <property type="match status" value="1"/>
</dbReference>
<dbReference type="Gene3D" id="3.40.720.10">
    <property type="entry name" value="Alkaline Phosphatase, subunit A"/>
    <property type="match status" value="1"/>
</dbReference>
<keyword evidence="1" id="KW-0479">Metal-binding</keyword>
<evidence type="ECO:0000313" key="4">
    <source>
        <dbReference type="EMBL" id="SDY21515.1"/>
    </source>
</evidence>
<dbReference type="GO" id="GO:0005737">
    <property type="term" value="C:cytoplasm"/>
    <property type="evidence" value="ECO:0007669"/>
    <property type="project" value="TreeGrafter"/>
</dbReference>
<evidence type="ECO:0000256" key="2">
    <source>
        <dbReference type="ARBA" id="ARBA00022801"/>
    </source>
</evidence>
<accession>A0A1H3I260</accession>
<evidence type="ECO:0000313" key="5">
    <source>
        <dbReference type="Proteomes" id="UP000199026"/>
    </source>
</evidence>
<organism evidence="4 5">
    <name type="scientific">Lentibacter algarum</name>
    <dbReference type="NCBI Taxonomy" id="576131"/>
    <lineage>
        <taxon>Bacteria</taxon>
        <taxon>Pseudomonadati</taxon>
        <taxon>Pseudomonadota</taxon>
        <taxon>Alphaproteobacteria</taxon>
        <taxon>Rhodobacterales</taxon>
        <taxon>Roseobacteraceae</taxon>
        <taxon>Lentibacter</taxon>
    </lineage>
</organism>
<dbReference type="OrthoDB" id="9795675at2"/>
<dbReference type="GO" id="GO:0008484">
    <property type="term" value="F:sulfuric ester hydrolase activity"/>
    <property type="evidence" value="ECO:0007669"/>
    <property type="project" value="TreeGrafter"/>
</dbReference>
<name>A0A1H3I260_9RHOB</name>
<dbReference type="Pfam" id="PF00884">
    <property type="entry name" value="Sulfatase"/>
    <property type="match status" value="1"/>
</dbReference>
<keyword evidence="2" id="KW-0378">Hydrolase</keyword>
<dbReference type="Proteomes" id="UP000199026">
    <property type="component" value="Unassembled WGS sequence"/>
</dbReference>
<dbReference type="InterPro" id="IPR000917">
    <property type="entry name" value="Sulfatase_N"/>
</dbReference>
<feature type="domain" description="Sulfatase N-terminal" evidence="3">
    <location>
        <begin position="8"/>
        <end position="343"/>
    </location>
</feature>
<dbReference type="SUPFAM" id="SSF53649">
    <property type="entry name" value="Alkaline phosphatase-like"/>
    <property type="match status" value="1"/>
</dbReference>
<dbReference type="AlphaFoldDB" id="A0A1H3I260"/>
<evidence type="ECO:0000259" key="3">
    <source>
        <dbReference type="Pfam" id="PF00884"/>
    </source>
</evidence>
<evidence type="ECO:0000256" key="1">
    <source>
        <dbReference type="ARBA" id="ARBA00022723"/>
    </source>
</evidence>
<reference evidence="4 5" key="1">
    <citation type="submission" date="2016-10" db="EMBL/GenBank/DDBJ databases">
        <authorList>
            <person name="de Groot N.N."/>
        </authorList>
    </citation>
    <scope>NUCLEOTIDE SEQUENCE [LARGE SCALE GENOMIC DNA]</scope>
    <source>
        <strain evidence="4 5">DSM 24677</strain>
    </source>
</reference>
<dbReference type="InterPro" id="IPR017850">
    <property type="entry name" value="Alkaline_phosphatase_core_sf"/>
</dbReference>
<dbReference type="GeneID" id="78123583"/>
<dbReference type="PANTHER" id="PTHR45953:SF1">
    <property type="entry name" value="IDURONATE 2-SULFATASE"/>
    <property type="match status" value="1"/>
</dbReference>